<reference evidence="2" key="1">
    <citation type="journal article" date="2008" name="Nat. Genet.">
        <title>The Pristionchus pacificus genome provides a unique perspective on nematode lifestyle and parasitism.</title>
        <authorList>
            <person name="Dieterich C."/>
            <person name="Clifton S.W."/>
            <person name="Schuster L.N."/>
            <person name="Chinwalla A."/>
            <person name="Delehaunty K."/>
            <person name="Dinkelacker I."/>
            <person name="Fulton L."/>
            <person name="Fulton R."/>
            <person name="Godfrey J."/>
            <person name="Minx P."/>
            <person name="Mitreva M."/>
            <person name="Roeseler W."/>
            <person name="Tian H."/>
            <person name="Witte H."/>
            <person name="Yang S.P."/>
            <person name="Wilson R.K."/>
            <person name="Sommer R.J."/>
        </authorList>
    </citation>
    <scope>NUCLEOTIDE SEQUENCE [LARGE SCALE GENOMIC DNA]</scope>
    <source>
        <strain evidence="2">PS312</strain>
    </source>
</reference>
<accession>A0A2A6C8Z9</accession>
<sequence>MHLTSIYVDQPPIHPFCAPCWRERETNGEIPIDDVIFESSPTSVSIPSSYRFLSQTTSLTMPVRSSIATRLARSVVGSSTAILERENLVYDSASRAGTAQPFLACGLLPRKDRPGTCDSALRPPLTVEEMRDTALRNLANIGWAAGRDGRLECARRLYVFRAAGVQLRRRHLQGTIAGVDVAMNTHLKSAKMQQKNRDPMNLESLTVTTSATSSCPTSNLWSRYLWMRTLARRLPIVRPEEAVEEACEEACVTVEVVDDRSTVDHEKVAKPPAECSCVSRTAPER</sequence>
<keyword evidence="2" id="KW-1185">Reference proteome</keyword>
<name>A0A2A6C8Z9_PRIPA</name>
<dbReference type="AlphaFoldDB" id="A0A2A6C8Z9"/>
<dbReference type="Gene3D" id="2.30.30.100">
    <property type="match status" value="1"/>
</dbReference>
<accession>A0A8R1Z8A5</accession>
<dbReference type="Proteomes" id="UP000005239">
    <property type="component" value="Unassembled WGS sequence"/>
</dbReference>
<reference evidence="1" key="2">
    <citation type="submission" date="2022-06" db="UniProtKB">
        <authorList>
            <consortium name="EnsemblMetazoa"/>
        </authorList>
    </citation>
    <scope>IDENTIFICATION</scope>
    <source>
        <strain evidence="1">PS312</strain>
    </source>
</reference>
<dbReference type="OrthoDB" id="9626941at2759"/>
<protein>
    <submittedName>
        <fullName evidence="1">Uncharacterized protein</fullName>
    </submittedName>
</protein>
<organism evidence="1 2">
    <name type="scientific">Pristionchus pacificus</name>
    <name type="common">Parasitic nematode worm</name>
    <dbReference type="NCBI Taxonomy" id="54126"/>
    <lineage>
        <taxon>Eukaryota</taxon>
        <taxon>Metazoa</taxon>
        <taxon>Ecdysozoa</taxon>
        <taxon>Nematoda</taxon>
        <taxon>Chromadorea</taxon>
        <taxon>Rhabditida</taxon>
        <taxon>Rhabditina</taxon>
        <taxon>Diplogasteromorpha</taxon>
        <taxon>Diplogasteroidea</taxon>
        <taxon>Neodiplogasteridae</taxon>
        <taxon>Pristionchus</taxon>
    </lineage>
</organism>
<gene>
    <name evidence="1" type="primary">WBGene00281871</name>
</gene>
<proteinExistence type="predicted"/>
<evidence type="ECO:0000313" key="1">
    <source>
        <dbReference type="EnsemblMetazoa" id="PPA43502.1"/>
    </source>
</evidence>
<dbReference type="EnsemblMetazoa" id="PPA43502.1">
    <property type="protein sequence ID" value="PPA43502.1"/>
    <property type="gene ID" value="WBGene00281871"/>
</dbReference>
<evidence type="ECO:0000313" key="2">
    <source>
        <dbReference type="Proteomes" id="UP000005239"/>
    </source>
</evidence>